<proteinExistence type="predicted"/>
<evidence type="ECO:0008006" key="4">
    <source>
        <dbReference type="Google" id="ProtNLM"/>
    </source>
</evidence>
<organism evidence="2 3">
    <name type="scientific">Blepharisma stoltei</name>
    <dbReference type="NCBI Taxonomy" id="1481888"/>
    <lineage>
        <taxon>Eukaryota</taxon>
        <taxon>Sar</taxon>
        <taxon>Alveolata</taxon>
        <taxon>Ciliophora</taxon>
        <taxon>Postciliodesmatophora</taxon>
        <taxon>Heterotrichea</taxon>
        <taxon>Heterotrichida</taxon>
        <taxon>Blepharismidae</taxon>
        <taxon>Blepharisma</taxon>
    </lineage>
</organism>
<evidence type="ECO:0000256" key="1">
    <source>
        <dbReference type="SAM" id="MobiDB-lite"/>
    </source>
</evidence>
<keyword evidence="3" id="KW-1185">Reference proteome</keyword>
<dbReference type="PANTHER" id="PTHR21963">
    <property type="entry name" value="PF6"/>
    <property type="match status" value="1"/>
</dbReference>
<accession>A0AAU9JSI0</accession>
<feature type="compositionally biased region" description="Basic and acidic residues" evidence="1">
    <location>
        <begin position="271"/>
        <end position="375"/>
    </location>
</feature>
<dbReference type="InterPro" id="IPR026173">
    <property type="entry name" value="SPAG17"/>
</dbReference>
<feature type="region of interest" description="Disordered" evidence="1">
    <location>
        <begin position="242"/>
        <end position="375"/>
    </location>
</feature>
<dbReference type="Pfam" id="PF14874">
    <property type="entry name" value="PapD-like"/>
    <property type="match status" value="1"/>
</dbReference>
<evidence type="ECO:0000313" key="3">
    <source>
        <dbReference type="Proteomes" id="UP001162131"/>
    </source>
</evidence>
<feature type="compositionally biased region" description="Low complexity" evidence="1">
    <location>
        <begin position="451"/>
        <end position="464"/>
    </location>
</feature>
<reference evidence="2" key="1">
    <citation type="submission" date="2021-09" db="EMBL/GenBank/DDBJ databases">
        <authorList>
            <consortium name="AG Swart"/>
            <person name="Singh M."/>
            <person name="Singh A."/>
            <person name="Seah K."/>
            <person name="Emmerich C."/>
        </authorList>
    </citation>
    <scope>NUCLEOTIDE SEQUENCE</scope>
    <source>
        <strain evidence="2">ATCC30299</strain>
    </source>
</reference>
<gene>
    <name evidence="2" type="ORF">BSTOLATCC_MIC46561</name>
</gene>
<comment type="caution">
    <text evidence="2">The sequence shown here is derived from an EMBL/GenBank/DDBJ whole genome shotgun (WGS) entry which is preliminary data.</text>
</comment>
<dbReference type="Proteomes" id="UP001162131">
    <property type="component" value="Unassembled WGS sequence"/>
</dbReference>
<evidence type="ECO:0000313" key="2">
    <source>
        <dbReference type="EMBL" id="CAG9328564.1"/>
    </source>
</evidence>
<dbReference type="PANTHER" id="PTHR21963:SF1">
    <property type="entry name" value="SPERM-ASSOCIATED ANTIGEN 17"/>
    <property type="match status" value="1"/>
</dbReference>
<dbReference type="EMBL" id="CAJZBQ010000046">
    <property type="protein sequence ID" value="CAG9328564.1"/>
    <property type="molecule type" value="Genomic_DNA"/>
</dbReference>
<feature type="compositionally biased region" description="Basic residues" evidence="1">
    <location>
        <begin position="258"/>
        <end position="270"/>
    </location>
</feature>
<sequence>MPPQGKKKDDKKQEEDIDLSTLPPWTAFFVLVEWHPFISDFKNFFNTSQFTNITRDELIAHAKEKGFWVDNADDSIAPELLGRAFREKVFTNDILNRKLKKEKILKIEQAEKTKQEAIEKGLPVPDIPVPVIDNTKPDIFYLVSGYPQTADEAEVLGKLGYGINLSLYVKPEKTELAEMYDNMCKEFVKKLEEGASDQLKEPELPPEFPTHWKALQNAFWKSPKGSPLRNLMTLIAEFKEKQEEVKEEVKEEPQDDKKKRRSSKQVKLGKRVVEPASKEEGKKAEPKAEDKKKEENKKKEEIKKPENAKKAEEDQKKKAEEDKKKAEEEKKKKAEDDKKKAEEEKKKKADEEKKKKEDAKGGKDAGKQPKEEEKVEVVEPVILDPKQIFVRDLGVKIAELGEHFIKYNNWKDVILIKPLYPISSFDVENSILQEQQYQAQIIPPPPPPVDPKQAASQAQAAQQAPPIPKPVIPPEKLYPSYDDAPKVWDNRVYTSLIHKEDENCAGPEYILACMLRQLVFPNQILDHFYTDASKVMSTFYKEPQNPLNPDARSADIYDGNNSAAASSRNKRFPMGDLIQDIENKFIKNLRVPGTKRYMMPDIPQKSQVLRDAERCEIYPFSSLEYPELERALLITKFEQIMAEFTGCSFDFSDREYTEKMNELILGQTISKALISEPDIITGYYQRDDSLLLALQYKILDGRSNQRVWEGQWRVRPNFHQWHKYFKDVENVPAEFYDIFEGKVGPILEKTKLMFPTDGSVFKIKEYAIGPTIPNENQRDLLYSSRFQSLVYKDNTFLGIRKGKELGEFWARLPDSTNVLVEIENSLASMTITQTNGLHLKLLPSGDIIQELTPSRMRLRISLSKSENALPEINRVITLEGTIIRYMKDKIQLLFANGNFAEFINDLWIITNNKGYRISKDSQGNIQQLDSIPCLGVTDPETKIRTIIREDSVKIVEFPTGEQITEHSDGTKYFISPDKSEVLIESPGYCPINLYYDGGFKEYEIHLPDESIVKGRNGNECWESTFYASCLSVVFSTAQGQVALVTGETKTAIEGEELSVENEILNKRPGILMADCIKGTLSNKDDAGNFFEIDMHGGSTQVMNTPPPPPPQESQEIIEQPTEIENLESPKLEINPTEGQNQVNQNKIVTRLFVIFSNGEGFEMLNQSQIDSFCLTLPSSTYQLSYQDGPLTYFTYLRPISLTLLQQGHLSYSPHLQSVNSKIASYIKSEPSPPHDGEPEYFIYRGFIKHPQFSPDKREEFLRCVEDYQNWKAEQMTVRFEFGVEDVRNESVKALDFSVKKKILELRKEKPLGEIESADSFRERMIGIIEQSRKNDEEDKVQYTRTLKSIRSESFMEDVPATRPIKSYSSTVSLHLEKNPRDMSYHELGFLNYFDSPEGIEFSVYNPMPERPPSPPKELVEINPDDLPPEEAEHYHSMKETLSQMASVTSKDNNLASQEASDNPFIALEPEKSSTQKYKVKPVILKPVTKPSCFAEVEKLQILKEEAEKEEAQEYVLLKTNNFDVYGQPREIRPTVHSIRSTSPVRVPNEKFILTESATDRRIRTISQSGRPQIKAPTVQEMRREGTHTILYKALMKKQSYREMIDTQNMMITAFTADPLKRNLQVIPASVRFGVVKDGEVYEMQIVIKNEDNQLLRFTIRQPPKKNVKIVYKPTPIAPGMTTRLIVELNANHPEKVEVEFEVATKAEIYKIPIFANVVNESEFDAINDESLKLHGRGALKPNVRVKGQAFGTSVEKSADWGETSGTDINLPKLPKLKSDIKIDPEKSLKDMIRSRNF</sequence>
<feature type="compositionally biased region" description="Basic and acidic residues" evidence="1">
    <location>
        <begin position="242"/>
        <end position="257"/>
    </location>
</feature>
<feature type="region of interest" description="Disordered" evidence="1">
    <location>
        <begin position="442"/>
        <end position="475"/>
    </location>
</feature>
<name>A0AAU9JSI0_9CILI</name>
<dbReference type="GO" id="GO:1904158">
    <property type="term" value="P:axonemal central apparatus assembly"/>
    <property type="evidence" value="ECO:0007669"/>
    <property type="project" value="TreeGrafter"/>
</dbReference>
<dbReference type="GO" id="GO:1990716">
    <property type="term" value="C:axonemal central apparatus"/>
    <property type="evidence" value="ECO:0007669"/>
    <property type="project" value="TreeGrafter"/>
</dbReference>
<protein>
    <recommendedName>
        <fullName evidence="4">Sperm-associated antigen 17</fullName>
    </recommendedName>
</protein>